<evidence type="ECO:0000256" key="1">
    <source>
        <dbReference type="ARBA" id="ARBA00022491"/>
    </source>
</evidence>
<accession>A0A1I4CCC3</accession>
<dbReference type="EMBL" id="FOSK01000009">
    <property type="protein sequence ID" value="SFK78423.1"/>
    <property type="molecule type" value="Genomic_DNA"/>
</dbReference>
<comment type="caution">
    <text evidence="4">The sequence shown here is derived from an EMBL/GenBank/DDBJ whole genome shotgun (WGS) entry which is preliminary data.</text>
</comment>
<evidence type="ECO:0000313" key="4">
    <source>
        <dbReference type="EMBL" id="SFK78423.1"/>
    </source>
</evidence>
<dbReference type="Proteomes" id="UP000199598">
    <property type="component" value="Unassembled WGS sequence"/>
</dbReference>
<evidence type="ECO:0000256" key="2">
    <source>
        <dbReference type="ARBA" id="ARBA00022795"/>
    </source>
</evidence>
<keyword evidence="3" id="KW-0694">RNA-binding</keyword>
<evidence type="ECO:0000256" key="3">
    <source>
        <dbReference type="ARBA" id="ARBA00022884"/>
    </source>
</evidence>
<protein>
    <submittedName>
        <fullName evidence="4">Flagellar protein FlbT</fullName>
    </submittedName>
</protein>
<sequence>MALKVELKPGEKLIVGETLITNDKQRARFFIQGDAPILREKDILLPEDASTMAQQVYLAVQVMYLKQDITVTQKEYFDVIGKILQAAPSTRDLISDISQAILQEELYRALKLAKKLIEYERTLISHVSTSNSGISAVRKHLGLSGSEDSGS</sequence>
<proteinExistence type="predicted"/>
<organism evidence="4 5">
    <name type="scientific">Pseudovibrio ascidiaceicola</name>
    <dbReference type="NCBI Taxonomy" id="285279"/>
    <lineage>
        <taxon>Bacteria</taxon>
        <taxon>Pseudomonadati</taxon>
        <taxon>Pseudomonadota</taxon>
        <taxon>Alphaproteobacteria</taxon>
        <taxon>Hyphomicrobiales</taxon>
        <taxon>Stappiaceae</taxon>
        <taxon>Pseudovibrio</taxon>
    </lineage>
</organism>
<dbReference type="InterPro" id="IPR009967">
    <property type="entry name" value="Flagellum_FlbT"/>
</dbReference>
<keyword evidence="4" id="KW-0969">Cilium</keyword>
<keyword evidence="2" id="KW-1005">Bacterial flagellum biogenesis</keyword>
<keyword evidence="5" id="KW-1185">Reference proteome</keyword>
<gene>
    <name evidence="4" type="ORF">SAMN04488518_10958</name>
</gene>
<reference evidence="4 5" key="1">
    <citation type="submission" date="2016-10" db="EMBL/GenBank/DDBJ databases">
        <authorList>
            <person name="Varghese N."/>
            <person name="Submissions S."/>
        </authorList>
    </citation>
    <scope>NUCLEOTIDE SEQUENCE [LARGE SCALE GENOMIC DNA]</scope>
    <source>
        <strain evidence="4 5">DSM 16392</strain>
    </source>
</reference>
<evidence type="ECO:0000313" key="5">
    <source>
        <dbReference type="Proteomes" id="UP000199598"/>
    </source>
</evidence>
<keyword evidence="1" id="KW-0678">Repressor</keyword>
<keyword evidence="4" id="KW-0282">Flagellum</keyword>
<keyword evidence="4" id="KW-0966">Cell projection</keyword>
<dbReference type="RefSeq" id="WP_093521263.1">
    <property type="nucleotide sequence ID" value="NZ_FOSK01000009.1"/>
</dbReference>
<dbReference type="Pfam" id="PF07378">
    <property type="entry name" value="FlbT"/>
    <property type="match status" value="1"/>
</dbReference>
<name>A0A1I4CCC3_9HYPH</name>